<dbReference type="OrthoDB" id="9801289at2"/>
<dbReference type="InterPro" id="IPR058924">
    <property type="entry name" value="AGPR_dimerisation_dom"/>
</dbReference>
<feature type="domain" description="Semialdehyde dehydrogenase NAD-binding" evidence="9">
    <location>
        <begin position="5"/>
        <end position="144"/>
    </location>
</feature>
<gene>
    <name evidence="7" type="primary">argC</name>
    <name evidence="10" type="ORF">FZC76_20240</name>
</gene>
<evidence type="ECO:0000313" key="11">
    <source>
        <dbReference type="Proteomes" id="UP000322524"/>
    </source>
</evidence>
<evidence type="ECO:0000256" key="7">
    <source>
        <dbReference type="HAMAP-Rule" id="MF_00150"/>
    </source>
</evidence>
<dbReference type="NCBIfam" id="TIGR01850">
    <property type="entry name" value="argC"/>
    <property type="match status" value="1"/>
</dbReference>
<keyword evidence="3 7" id="KW-0028">Amino-acid biosynthesis</keyword>
<dbReference type="InterPro" id="IPR023013">
    <property type="entry name" value="AGPR_AS"/>
</dbReference>
<dbReference type="PANTHER" id="PTHR32338">
    <property type="entry name" value="N-ACETYL-GAMMA-GLUTAMYL-PHOSPHATE REDUCTASE, CHLOROPLASTIC-RELATED-RELATED"/>
    <property type="match status" value="1"/>
</dbReference>
<keyword evidence="7" id="KW-0963">Cytoplasm</keyword>
<sequence>MKDLKVGIIGANGYSGAELIRILKQHPEVEVSFLGSHSTSGTLITDQYPHLQGIAEMRLEEMNVDDILGSADLFFFATPSGVAKNHVHRFVEEEIPCIDLSGDHRLKDSRLYDKWYKYSSAPTSVLQKSTYGLPELFREDIKNSSLIANPGCYPTATLIGLAPLLKSNLVHLNSIIIDGKSGVTGAGRKASMGTHYCEVNENVKAYKLGNHQHIPEMEQVIQTYTNSIATITFTPHLVPMSRGIMCTIYCDLTQSLSTKDAVELYREFYQQEYFVRIRQENQWPATKEVYSSNYCDLGIAVDERTNRITIVSVIDNVMKGASGQAVQNMNIMNGWNEQTGLKITPVYP</sequence>
<evidence type="ECO:0000259" key="9">
    <source>
        <dbReference type="SMART" id="SM00859"/>
    </source>
</evidence>
<proteinExistence type="inferred from homology"/>
<evidence type="ECO:0000256" key="3">
    <source>
        <dbReference type="ARBA" id="ARBA00022605"/>
    </source>
</evidence>
<dbReference type="AlphaFoldDB" id="A0A5D4SK90"/>
<dbReference type="Proteomes" id="UP000322524">
    <property type="component" value="Unassembled WGS sequence"/>
</dbReference>
<dbReference type="InterPro" id="IPR000706">
    <property type="entry name" value="AGPR_type-1"/>
</dbReference>
<dbReference type="SUPFAM" id="SSF51735">
    <property type="entry name" value="NAD(P)-binding Rossmann-fold domains"/>
    <property type="match status" value="1"/>
</dbReference>
<dbReference type="CDD" id="cd17895">
    <property type="entry name" value="AGPR_1_N"/>
    <property type="match status" value="1"/>
</dbReference>
<comment type="similarity">
    <text evidence="7">Belongs to the NAGSA dehydrogenase family. Type 1 subfamily.</text>
</comment>
<dbReference type="Pfam" id="PF22698">
    <property type="entry name" value="Semialdhyde_dhC_1"/>
    <property type="match status" value="1"/>
</dbReference>
<dbReference type="GO" id="GO:0051287">
    <property type="term" value="F:NAD binding"/>
    <property type="evidence" value="ECO:0007669"/>
    <property type="project" value="InterPro"/>
</dbReference>
<dbReference type="SMART" id="SM00859">
    <property type="entry name" value="Semialdhyde_dh"/>
    <property type="match status" value="1"/>
</dbReference>
<comment type="function">
    <text evidence="7">Catalyzes the NADPH-dependent reduction of N-acetyl-5-glutamyl phosphate to yield N-acetyl-L-glutamate 5-semialdehyde.</text>
</comment>
<accession>A0A5D4SK90</accession>
<keyword evidence="2 7" id="KW-0055">Arginine biosynthesis</keyword>
<dbReference type="EC" id="1.2.1.38" evidence="7"/>
<comment type="pathway">
    <text evidence="1 7">Amino-acid biosynthesis; L-arginine biosynthesis; N(2)-acetyl-L-ornithine from L-glutamate: step 3/4.</text>
</comment>
<keyword evidence="4 7" id="KW-0521">NADP</keyword>
<reference evidence="10 11" key="1">
    <citation type="submission" date="2019-08" db="EMBL/GenBank/DDBJ databases">
        <title>Bacillus genomes from the desert of Cuatro Cienegas, Coahuila.</title>
        <authorList>
            <person name="Olmedo-Alvarez G."/>
        </authorList>
    </citation>
    <scope>NUCLEOTIDE SEQUENCE [LARGE SCALE GENOMIC DNA]</scope>
    <source>
        <strain evidence="10 11">CH28_1T</strain>
    </source>
</reference>
<comment type="caution">
    <text evidence="10">The sequence shown here is derived from an EMBL/GenBank/DDBJ whole genome shotgun (WGS) entry which is preliminary data.</text>
</comment>
<dbReference type="SUPFAM" id="SSF55347">
    <property type="entry name" value="Glyceraldehyde-3-phosphate dehydrogenase-like, C-terminal domain"/>
    <property type="match status" value="1"/>
</dbReference>
<dbReference type="Gene3D" id="3.30.360.10">
    <property type="entry name" value="Dihydrodipicolinate Reductase, domain 2"/>
    <property type="match status" value="1"/>
</dbReference>
<dbReference type="GO" id="GO:0070401">
    <property type="term" value="F:NADP+ binding"/>
    <property type="evidence" value="ECO:0007669"/>
    <property type="project" value="InterPro"/>
</dbReference>
<dbReference type="PANTHER" id="PTHR32338:SF10">
    <property type="entry name" value="N-ACETYL-GAMMA-GLUTAMYL-PHOSPHATE REDUCTASE, CHLOROPLASTIC-RELATED"/>
    <property type="match status" value="1"/>
</dbReference>
<dbReference type="STRING" id="79883.GCA_001636495_02753"/>
<dbReference type="EMBL" id="VTEV01000011">
    <property type="protein sequence ID" value="TYS62568.1"/>
    <property type="molecule type" value="Genomic_DNA"/>
</dbReference>
<evidence type="ECO:0000256" key="8">
    <source>
        <dbReference type="PROSITE-ProRule" id="PRU10010"/>
    </source>
</evidence>
<dbReference type="FunFam" id="3.30.360.10:FF:000014">
    <property type="entry name" value="N-acetyl-gamma-glutamyl-phosphate reductase"/>
    <property type="match status" value="1"/>
</dbReference>
<dbReference type="CDD" id="cd23934">
    <property type="entry name" value="AGPR_1_C"/>
    <property type="match status" value="1"/>
</dbReference>
<dbReference type="Pfam" id="PF01118">
    <property type="entry name" value="Semialdhyde_dh"/>
    <property type="match status" value="1"/>
</dbReference>
<keyword evidence="5 7" id="KW-0560">Oxidoreductase</keyword>
<evidence type="ECO:0000256" key="1">
    <source>
        <dbReference type="ARBA" id="ARBA00004862"/>
    </source>
</evidence>
<comment type="catalytic activity">
    <reaction evidence="6 7">
        <text>N-acetyl-L-glutamate 5-semialdehyde + phosphate + NADP(+) = N-acetyl-L-glutamyl 5-phosphate + NADPH + H(+)</text>
        <dbReference type="Rhea" id="RHEA:21588"/>
        <dbReference type="ChEBI" id="CHEBI:15378"/>
        <dbReference type="ChEBI" id="CHEBI:29123"/>
        <dbReference type="ChEBI" id="CHEBI:43474"/>
        <dbReference type="ChEBI" id="CHEBI:57783"/>
        <dbReference type="ChEBI" id="CHEBI:57936"/>
        <dbReference type="ChEBI" id="CHEBI:58349"/>
        <dbReference type="EC" id="1.2.1.38"/>
    </reaction>
</comment>
<evidence type="ECO:0000256" key="6">
    <source>
        <dbReference type="ARBA" id="ARBA00050557"/>
    </source>
</evidence>
<dbReference type="InterPro" id="IPR050085">
    <property type="entry name" value="AGPR"/>
</dbReference>
<evidence type="ECO:0000313" key="10">
    <source>
        <dbReference type="EMBL" id="TYS62568.1"/>
    </source>
</evidence>
<dbReference type="Gene3D" id="3.40.50.720">
    <property type="entry name" value="NAD(P)-binding Rossmann-like Domain"/>
    <property type="match status" value="1"/>
</dbReference>
<dbReference type="GO" id="GO:0005737">
    <property type="term" value="C:cytoplasm"/>
    <property type="evidence" value="ECO:0007669"/>
    <property type="project" value="UniProtKB-SubCell"/>
</dbReference>
<dbReference type="GO" id="GO:0006526">
    <property type="term" value="P:L-arginine biosynthetic process"/>
    <property type="evidence" value="ECO:0007669"/>
    <property type="project" value="UniProtKB-UniRule"/>
</dbReference>
<comment type="subcellular location">
    <subcellularLocation>
        <location evidence="7">Cytoplasm</location>
    </subcellularLocation>
</comment>
<feature type="active site" evidence="7 8">
    <location>
        <position position="152"/>
    </location>
</feature>
<evidence type="ECO:0000256" key="5">
    <source>
        <dbReference type="ARBA" id="ARBA00023002"/>
    </source>
</evidence>
<dbReference type="GO" id="GO:0003942">
    <property type="term" value="F:N-acetyl-gamma-glutamyl-phosphate reductase activity"/>
    <property type="evidence" value="ECO:0007669"/>
    <property type="project" value="UniProtKB-UniRule"/>
</dbReference>
<dbReference type="InterPro" id="IPR000534">
    <property type="entry name" value="Semialdehyde_DH_NAD-bd"/>
</dbReference>
<dbReference type="HAMAP" id="MF_00150">
    <property type="entry name" value="ArgC_type1"/>
    <property type="match status" value="1"/>
</dbReference>
<dbReference type="PROSITE" id="PS01224">
    <property type="entry name" value="ARGC"/>
    <property type="match status" value="1"/>
</dbReference>
<dbReference type="InterPro" id="IPR036291">
    <property type="entry name" value="NAD(P)-bd_dom_sf"/>
</dbReference>
<evidence type="ECO:0000256" key="4">
    <source>
        <dbReference type="ARBA" id="ARBA00022857"/>
    </source>
</evidence>
<evidence type="ECO:0000256" key="2">
    <source>
        <dbReference type="ARBA" id="ARBA00022571"/>
    </source>
</evidence>
<protein>
    <recommendedName>
        <fullName evidence="7">N-acetyl-gamma-glutamyl-phosphate reductase</fullName>
        <shortName evidence="7">AGPR</shortName>
        <ecNumber evidence="7">1.2.1.38</ecNumber>
    </recommendedName>
    <alternativeName>
        <fullName evidence="7">N-acetyl-glutamate semialdehyde dehydrogenase</fullName>
        <shortName evidence="7">NAGSA dehydrogenase</shortName>
    </alternativeName>
</protein>
<organism evidence="10 11">
    <name type="scientific">Sutcliffiella horikoshii</name>
    <dbReference type="NCBI Taxonomy" id="79883"/>
    <lineage>
        <taxon>Bacteria</taxon>
        <taxon>Bacillati</taxon>
        <taxon>Bacillota</taxon>
        <taxon>Bacilli</taxon>
        <taxon>Bacillales</taxon>
        <taxon>Bacillaceae</taxon>
        <taxon>Sutcliffiella</taxon>
    </lineage>
</organism>
<dbReference type="UniPathway" id="UPA00068">
    <property type="reaction ID" value="UER00108"/>
</dbReference>
<name>A0A5D4SK90_9BACI</name>